<keyword evidence="4" id="KW-1185">Reference proteome</keyword>
<gene>
    <name evidence="3" type="ORF">F4556_000079</name>
</gene>
<feature type="compositionally biased region" description="Polar residues" evidence="1">
    <location>
        <begin position="226"/>
        <end position="235"/>
    </location>
</feature>
<feature type="domain" description="Transposase Helix-turn-helix" evidence="2">
    <location>
        <begin position="52"/>
        <end position="101"/>
    </location>
</feature>
<name>A0A7W7S636_9ACTN</name>
<evidence type="ECO:0000256" key="1">
    <source>
        <dbReference type="SAM" id="MobiDB-lite"/>
    </source>
</evidence>
<proteinExistence type="predicted"/>
<dbReference type="InterPro" id="IPR027805">
    <property type="entry name" value="Transposase_HTH_dom"/>
</dbReference>
<sequence length="235" mass="25598">MIVSERRITGLSPVVIAELVAELGPVWQARRDAELLDRPRRRAVGAGAKYRLVFVGRLLATLVQLRHGVTHDVPACWFGVNRSTSTRAVGEIRPLLADRGCRIAPGLRLRTLADVIAHLGTTGQTGIIDATEIRVRRLAAHCGGRSRFVSGKSWLNAMKALVVTDERGRVLKCGPGPSRTSRRRATPAWSTCSPTRFTWRSSRTPAVRAWELRPAARSSPRPVNAVASTSSRSGG</sequence>
<dbReference type="Pfam" id="PF13613">
    <property type="entry name" value="HTH_Tnp_4"/>
    <property type="match status" value="1"/>
</dbReference>
<evidence type="ECO:0000313" key="3">
    <source>
        <dbReference type="EMBL" id="MBB4944544.1"/>
    </source>
</evidence>
<dbReference type="AlphaFoldDB" id="A0A7W7S636"/>
<comment type="caution">
    <text evidence="3">The sequence shown here is derived from an EMBL/GenBank/DDBJ whole genome shotgun (WGS) entry which is preliminary data.</text>
</comment>
<reference evidence="3 4" key="1">
    <citation type="submission" date="2020-08" db="EMBL/GenBank/DDBJ databases">
        <title>Sequencing the genomes of 1000 actinobacteria strains.</title>
        <authorList>
            <person name="Klenk H.-P."/>
        </authorList>
    </citation>
    <scope>NUCLEOTIDE SEQUENCE [LARGE SCALE GENOMIC DNA]</scope>
    <source>
        <strain evidence="3 4">DSM 44786</strain>
    </source>
</reference>
<dbReference type="EMBL" id="JACHJR010000001">
    <property type="protein sequence ID" value="MBB4944544.1"/>
    <property type="molecule type" value="Genomic_DNA"/>
</dbReference>
<evidence type="ECO:0000313" key="4">
    <source>
        <dbReference type="Proteomes" id="UP000573327"/>
    </source>
</evidence>
<evidence type="ECO:0000259" key="2">
    <source>
        <dbReference type="Pfam" id="PF13613"/>
    </source>
</evidence>
<dbReference type="RefSeq" id="WP_184910571.1">
    <property type="nucleotide sequence ID" value="NZ_JACHJR010000001.1"/>
</dbReference>
<dbReference type="Proteomes" id="UP000573327">
    <property type="component" value="Unassembled WGS sequence"/>
</dbReference>
<organism evidence="3 4">
    <name type="scientific">Kitasatospora gansuensis</name>
    <dbReference type="NCBI Taxonomy" id="258050"/>
    <lineage>
        <taxon>Bacteria</taxon>
        <taxon>Bacillati</taxon>
        <taxon>Actinomycetota</taxon>
        <taxon>Actinomycetes</taxon>
        <taxon>Kitasatosporales</taxon>
        <taxon>Streptomycetaceae</taxon>
        <taxon>Kitasatospora</taxon>
    </lineage>
</organism>
<feature type="region of interest" description="Disordered" evidence="1">
    <location>
        <begin position="212"/>
        <end position="235"/>
    </location>
</feature>
<protein>
    <recommendedName>
        <fullName evidence="2">Transposase Helix-turn-helix domain-containing protein</fullName>
    </recommendedName>
</protein>
<accession>A0A7W7S636</accession>